<sequence length="322" mass="36652">MAQSNNAEYVPISPLVLRPDTKGQFDIFLRRGTNYVLFNANSLVITRDKIQELAHNENPHLYIDRQGLDHYKRYIQENIADLLDDDSVAPEERAKAWAGTATQLGKELFEKSLPGRTFERRFQRFTKLIENSSRFLQSPKSLKELSRFISKGYEAYHHGISTMVYTVSLMQEYDYDDAKILACGMGAMLHDIGKTGLPKEVVESPHEDLTDEQKELFVLHPMIGARTCSAFNLPTAASNCILFHHEREDGTGYPTKAKGSELPIHTKILALCNVYDNLTRTTRHDKALTPFNALKRIMDDEGLVDKSILKKFVEMLSRAEIV</sequence>
<dbReference type="RefSeq" id="WP_015414290.1">
    <property type="nucleotide sequence ID" value="NC_020409.1"/>
</dbReference>
<dbReference type="InterPro" id="IPR003607">
    <property type="entry name" value="HD/PDEase_dom"/>
</dbReference>
<protein>
    <submittedName>
        <fullName evidence="2">Metal dependent phosphohydrolase</fullName>
    </submittedName>
</protein>
<dbReference type="CDD" id="cd00077">
    <property type="entry name" value="HDc"/>
    <property type="match status" value="1"/>
</dbReference>
<feature type="domain" description="HD-GYP" evidence="1">
    <location>
        <begin position="133"/>
        <end position="322"/>
    </location>
</feature>
<dbReference type="PANTHER" id="PTHR43155">
    <property type="entry name" value="CYCLIC DI-GMP PHOSPHODIESTERASE PA4108-RELATED"/>
    <property type="match status" value="1"/>
</dbReference>
<dbReference type="BioCyc" id="DPIE1322246:BN4_RS05080-MONOMER"/>
<dbReference type="GO" id="GO:0016787">
    <property type="term" value="F:hydrolase activity"/>
    <property type="evidence" value="ECO:0007669"/>
    <property type="project" value="UniProtKB-KW"/>
</dbReference>
<dbReference type="Proteomes" id="UP000011724">
    <property type="component" value="Chromosome"/>
</dbReference>
<keyword evidence="2" id="KW-0378">Hydrolase</keyword>
<evidence type="ECO:0000313" key="2">
    <source>
        <dbReference type="EMBL" id="CCH48239.1"/>
    </source>
</evidence>
<keyword evidence="3" id="KW-1185">Reference proteome</keyword>
<dbReference type="STRING" id="1322246.BN4_11002"/>
<dbReference type="InterPro" id="IPR037522">
    <property type="entry name" value="HD_GYP_dom"/>
</dbReference>
<dbReference type="HOGENOM" id="CLU_000445_92_1_7"/>
<dbReference type="SUPFAM" id="SSF109604">
    <property type="entry name" value="HD-domain/PDEase-like"/>
    <property type="match status" value="1"/>
</dbReference>
<dbReference type="EMBL" id="FO203427">
    <property type="protein sequence ID" value="CCH48239.1"/>
    <property type="molecule type" value="Genomic_DNA"/>
</dbReference>
<dbReference type="SMART" id="SM00471">
    <property type="entry name" value="HDc"/>
    <property type="match status" value="1"/>
</dbReference>
<evidence type="ECO:0000313" key="3">
    <source>
        <dbReference type="Proteomes" id="UP000011724"/>
    </source>
</evidence>
<proteinExistence type="predicted"/>
<organism evidence="2 3">
    <name type="scientific">Pseudodesulfovibrio piezophilus (strain DSM 21447 / JCM 15486 / C1TLV30)</name>
    <name type="common">Desulfovibrio piezophilus</name>
    <dbReference type="NCBI Taxonomy" id="1322246"/>
    <lineage>
        <taxon>Bacteria</taxon>
        <taxon>Pseudomonadati</taxon>
        <taxon>Thermodesulfobacteriota</taxon>
        <taxon>Desulfovibrionia</taxon>
        <taxon>Desulfovibrionales</taxon>
        <taxon>Desulfovibrionaceae</taxon>
    </lineage>
</organism>
<gene>
    <name evidence="2" type="ordered locus">BN4_11002</name>
</gene>
<dbReference type="PANTHER" id="PTHR43155:SF2">
    <property type="entry name" value="CYCLIC DI-GMP PHOSPHODIESTERASE PA4108"/>
    <property type="match status" value="1"/>
</dbReference>
<reference evidence="3" key="2">
    <citation type="journal article" date="2013" name="Stand. Genomic Sci.">
        <title>Complete genome sequence of Desulfocapsa sulfexigens, a marine deltaproteobacterium specialized in disproportionating inorganic sulfur compounds.</title>
        <authorList>
            <person name="Finster K.W."/>
            <person name="Kjeldsen K.U."/>
            <person name="Kube M."/>
            <person name="Reinhardt R."/>
            <person name="Mussmann M."/>
            <person name="Amann R."/>
            <person name="Schreiber L."/>
        </authorList>
    </citation>
    <scope>NUCLEOTIDE SEQUENCE [LARGE SCALE GENOMIC DNA]</scope>
    <source>
        <strain evidence="3">DSM 10523 / SB164P1</strain>
    </source>
</reference>
<dbReference type="KEGG" id="dpi:BN4_11002"/>
<dbReference type="PROSITE" id="PS51832">
    <property type="entry name" value="HD_GYP"/>
    <property type="match status" value="1"/>
</dbReference>
<reference evidence="2 3" key="1">
    <citation type="journal article" date="2013" name="PLoS ONE">
        <title>The first genomic and proteomic characterization of a deep-sea sulfate reducer: insights into the piezophilic lifestyle of Desulfovibrio piezophilus.</title>
        <authorList>
            <person name="Pradel N."/>
            <person name="Ji B."/>
            <person name="Gimenez G."/>
            <person name="Talla E."/>
            <person name="Lenoble P."/>
            <person name="Garel M."/>
            <person name="Tamburini C."/>
            <person name="Fourquet P."/>
            <person name="Lebrun R."/>
            <person name="Bertin P."/>
            <person name="Denis Y."/>
            <person name="Pophillat M."/>
            <person name="Barbe V."/>
            <person name="Ollivier B."/>
            <person name="Dolla A."/>
        </authorList>
    </citation>
    <scope>NUCLEOTIDE SEQUENCE [LARGE SCALE GENOMIC DNA]</scope>
    <source>
        <strain evidence="3">DSM 10523 / SB164P1</strain>
    </source>
</reference>
<dbReference type="OrthoDB" id="9776628at2"/>
<evidence type="ECO:0000259" key="1">
    <source>
        <dbReference type="PROSITE" id="PS51832"/>
    </source>
</evidence>
<accession>M1WPC2</accession>
<dbReference type="AlphaFoldDB" id="M1WPC2"/>
<dbReference type="PATRIC" id="fig|879567.3.peg.1033"/>
<dbReference type="Pfam" id="PF13487">
    <property type="entry name" value="HD_5"/>
    <property type="match status" value="1"/>
</dbReference>
<name>M1WPC2_PSEP2</name>
<dbReference type="eggNOG" id="COG2206">
    <property type="taxonomic scope" value="Bacteria"/>
</dbReference>
<dbReference type="Gene3D" id="1.10.3210.10">
    <property type="entry name" value="Hypothetical protein af1432"/>
    <property type="match status" value="1"/>
</dbReference>